<keyword evidence="1 2" id="KW-0378">Hydrolase</keyword>
<evidence type="ECO:0000313" key="5">
    <source>
        <dbReference type="Proteomes" id="UP000036834"/>
    </source>
</evidence>
<feature type="active site" description="Proton acceptor" evidence="2">
    <location>
        <position position="115"/>
    </location>
</feature>
<accession>A0A0K9YU66</accession>
<dbReference type="EC" id="3.1.-.-" evidence="2"/>
<dbReference type="GO" id="GO:0016788">
    <property type="term" value="F:hydrolase activity, acting on ester bonds"/>
    <property type="evidence" value="ECO:0007669"/>
    <property type="project" value="UniProtKB-UniRule"/>
</dbReference>
<comment type="caution">
    <text evidence="2">Lacks conserved residue(s) required for the propagation of feature annotation.</text>
</comment>
<dbReference type="Gene3D" id="3.90.1140.10">
    <property type="entry name" value="Cyclic phosphodiesterase"/>
    <property type="match status" value="1"/>
</dbReference>
<dbReference type="RefSeq" id="WP_049738312.1">
    <property type="nucleotide sequence ID" value="NZ_BJON01000026.1"/>
</dbReference>
<dbReference type="InterPro" id="IPR050580">
    <property type="entry name" value="2H_phosphoesterase_YjcG-like"/>
</dbReference>
<comment type="caution">
    <text evidence="4">The sequence shown here is derived from an EMBL/GenBank/DDBJ whole genome shotgun (WGS) entry which is preliminary data.</text>
</comment>
<dbReference type="HAMAP" id="MF_01444">
    <property type="entry name" value="2H_phosphoesterase_YjcG"/>
    <property type="match status" value="1"/>
</dbReference>
<name>A0A0K9YU66_9BACL</name>
<sequence>MMYSIVVFPSSKVQEVANSYRKRYDPAYALVPPYIRLKEGFELDESKLQELVSHLEQVASSTDSFTASFHRFSSFHPTNNVIYMAVQNKEPFNELHQKIVNQCVNEKETYAFVPHLTIGRDLSDDELRDVTGQLSMAKLDLTSEIDRFHLIYQLEDGIWSVYQTFLLKK</sequence>
<keyword evidence="6" id="KW-1185">Reference proteome</keyword>
<dbReference type="PANTHER" id="PTHR40037:SF1">
    <property type="entry name" value="PHOSPHOESTERASE SAOUHSC_00951-RELATED"/>
    <property type="match status" value="1"/>
</dbReference>
<evidence type="ECO:0000313" key="6">
    <source>
        <dbReference type="Proteomes" id="UP000319578"/>
    </source>
</evidence>
<protein>
    <recommendedName>
        <fullName evidence="2">Putative phosphoesterase ADS79_10160</fullName>
        <ecNumber evidence="2">3.1.-.-</ecNumber>
    </recommendedName>
</protein>
<dbReference type="OrthoDB" id="1524661at2"/>
<dbReference type="EMBL" id="LGIQ01000007">
    <property type="protein sequence ID" value="KNB72264.1"/>
    <property type="molecule type" value="Genomic_DNA"/>
</dbReference>
<dbReference type="EMBL" id="BJON01000026">
    <property type="protein sequence ID" value="GED72124.1"/>
    <property type="molecule type" value="Genomic_DNA"/>
</dbReference>
<dbReference type="InterPro" id="IPR022932">
    <property type="entry name" value="YjcG"/>
</dbReference>
<reference evidence="3 6" key="3">
    <citation type="submission" date="2019-06" db="EMBL/GenBank/DDBJ databases">
        <title>Whole genome shotgun sequence of Brevibacillus reuszeri NBRC 15719.</title>
        <authorList>
            <person name="Hosoyama A."/>
            <person name="Uohara A."/>
            <person name="Ohji S."/>
            <person name="Ichikawa N."/>
        </authorList>
    </citation>
    <scope>NUCLEOTIDE SEQUENCE [LARGE SCALE GENOMIC DNA]</scope>
    <source>
        <strain evidence="3 6">NBRC 15719</strain>
    </source>
</reference>
<evidence type="ECO:0000313" key="4">
    <source>
        <dbReference type="EMBL" id="KNB72264.1"/>
    </source>
</evidence>
<proteinExistence type="inferred from homology"/>
<feature type="short sequence motif" description="HXTX 2" evidence="2">
    <location>
        <begin position="115"/>
        <end position="118"/>
    </location>
</feature>
<dbReference type="InterPro" id="IPR009097">
    <property type="entry name" value="Cyclic_Pdiesterase"/>
</dbReference>
<evidence type="ECO:0000256" key="2">
    <source>
        <dbReference type="HAMAP-Rule" id="MF_01444"/>
    </source>
</evidence>
<evidence type="ECO:0000256" key="1">
    <source>
        <dbReference type="ARBA" id="ARBA00022801"/>
    </source>
</evidence>
<dbReference type="STRING" id="54915.ADS79_10160"/>
<reference evidence="5" key="1">
    <citation type="submission" date="2015-07" db="EMBL/GenBank/DDBJ databases">
        <title>Genome sequencing project for genomic taxonomy and phylogenomics of Bacillus-like bacteria.</title>
        <authorList>
            <person name="Liu B."/>
            <person name="Wang J."/>
            <person name="Zhu Y."/>
            <person name="Liu G."/>
            <person name="Chen Q."/>
            <person name="Chen Z."/>
            <person name="Lan J."/>
            <person name="Che J."/>
            <person name="Ge C."/>
            <person name="Shi H."/>
            <person name="Pan Z."/>
            <person name="Liu X."/>
        </authorList>
    </citation>
    <scope>NUCLEOTIDE SEQUENCE [LARGE SCALE GENOMIC DNA]</scope>
    <source>
        <strain evidence="5">DSM 9887</strain>
    </source>
</reference>
<evidence type="ECO:0000313" key="3">
    <source>
        <dbReference type="EMBL" id="GED72124.1"/>
    </source>
</evidence>
<dbReference type="AlphaFoldDB" id="A0A0K9YU66"/>
<organism evidence="4 5">
    <name type="scientific">Brevibacillus reuszeri</name>
    <dbReference type="NCBI Taxonomy" id="54915"/>
    <lineage>
        <taxon>Bacteria</taxon>
        <taxon>Bacillati</taxon>
        <taxon>Bacillota</taxon>
        <taxon>Bacilli</taxon>
        <taxon>Bacillales</taxon>
        <taxon>Paenibacillaceae</taxon>
        <taxon>Brevibacillus</taxon>
    </lineage>
</organism>
<gene>
    <name evidence="3" type="primary">yjcG</name>
    <name evidence="4" type="ORF">ADS79_10160</name>
    <name evidence="3" type="ORF">BRE01_58260</name>
</gene>
<dbReference type="PANTHER" id="PTHR40037">
    <property type="entry name" value="PHOSPHOESTERASE YJCG-RELATED"/>
    <property type="match status" value="1"/>
</dbReference>
<dbReference type="Proteomes" id="UP000319578">
    <property type="component" value="Unassembled WGS sequence"/>
</dbReference>
<comment type="similarity">
    <text evidence="2">Belongs to the 2H phosphoesterase superfamily. YjcG family.</text>
</comment>
<dbReference type="SUPFAM" id="SSF55144">
    <property type="entry name" value="LigT-like"/>
    <property type="match status" value="1"/>
</dbReference>
<dbReference type="NCBIfam" id="NF010223">
    <property type="entry name" value="PRK13679.1"/>
    <property type="match status" value="1"/>
</dbReference>
<dbReference type="Pfam" id="PF13563">
    <property type="entry name" value="2_5_RNA_ligase2"/>
    <property type="match status" value="1"/>
</dbReference>
<dbReference type="PATRIC" id="fig|54915.3.peg.955"/>
<dbReference type="Proteomes" id="UP000036834">
    <property type="component" value="Unassembled WGS sequence"/>
</dbReference>
<reference evidence="4" key="2">
    <citation type="submission" date="2015-07" db="EMBL/GenBank/DDBJ databases">
        <title>MeaNS - Measles Nucleotide Surveillance Program.</title>
        <authorList>
            <person name="Tran T."/>
            <person name="Druce J."/>
        </authorList>
    </citation>
    <scope>NUCLEOTIDE SEQUENCE</scope>
    <source>
        <strain evidence="4">DSM 9887</strain>
    </source>
</reference>